<gene>
    <name evidence="1" type="ORF">SLS60_001931</name>
</gene>
<dbReference type="Proteomes" id="UP001521785">
    <property type="component" value="Unassembled WGS sequence"/>
</dbReference>
<sequence length="103" mass="11360">MSNPIEIFSSSKNFDFSEYEECVEIQPSDTKENPVTILSDSGTELTEAPVLALASSKRATTLGHSNFEEVPPKKKSCSPSPQPVHLRFFLATPANIQEHPELL</sequence>
<reference evidence="1 2" key="1">
    <citation type="submission" date="2024-02" db="EMBL/GenBank/DDBJ databases">
        <title>De novo assembly and annotation of 12 fungi associated with fruit tree decline syndrome in Ontario, Canada.</title>
        <authorList>
            <person name="Sulman M."/>
            <person name="Ellouze W."/>
            <person name="Ilyukhin E."/>
        </authorList>
    </citation>
    <scope>NUCLEOTIDE SEQUENCE [LARGE SCALE GENOMIC DNA]</scope>
    <source>
        <strain evidence="1 2">M42-189</strain>
    </source>
</reference>
<comment type="caution">
    <text evidence="1">The sequence shown here is derived from an EMBL/GenBank/DDBJ whole genome shotgun (WGS) entry which is preliminary data.</text>
</comment>
<organism evidence="1 2">
    <name type="scientific">Paraconiothyrium brasiliense</name>
    <dbReference type="NCBI Taxonomy" id="300254"/>
    <lineage>
        <taxon>Eukaryota</taxon>
        <taxon>Fungi</taxon>
        <taxon>Dikarya</taxon>
        <taxon>Ascomycota</taxon>
        <taxon>Pezizomycotina</taxon>
        <taxon>Dothideomycetes</taxon>
        <taxon>Pleosporomycetidae</taxon>
        <taxon>Pleosporales</taxon>
        <taxon>Massarineae</taxon>
        <taxon>Didymosphaeriaceae</taxon>
        <taxon>Paraconiothyrium</taxon>
    </lineage>
</organism>
<name>A0ABR3S0Q9_9PLEO</name>
<evidence type="ECO:0000313" key="2">
    <source>
        <dbReference type="Proteomes" id="UP001521785"/>
    </source>
</evidence>
<accession>A0ABR3S0Q9</accession>
<evidence type="ECO:0000313" key="1">
    <source>
        <dbReference type="EMBL" id="KAL1610266.1"/>
    </source>
</evidence>
<protein>
    <submittedName>
        <fullName evidence="1">Uncharacterized protein</fullName>
    </submittedName>
</protein>
<keyword evidence="2" id="KW-1185">Reference proteome</keyword>
<proteinExistence type="predicted"/>
<dbReference type="EMBL" id="JAKJXO020000002">
    <property type="protein sequence ID" value="KAL1610266.1"/>
    <property type="molecule type" value="Genomic_DNA"/>
</dbReference>